<protein>
    <recommendedName>
        <fullName evidence="4">BRCT domain-containing protein</fullName>
    </recommendedName>
</protein>
<feature type="compositionally biased region" description="Basic and acidic residues" evidence="1">
    <location>
        <begin position="616"/>
        <end position="632"/>
    </location>
</feature>
<dbReference type="EMBL" id="JAKWFO010000005">
    <property type="protein sequence ID" value="KAI9635626.1"/>
    <property type="molecule type" value="Genomic_DNA"/>
</dbReference>
<feature type="compositionally biased region" description="Pro residues" evidence="1">
    <location>
        <begin position="761"/>
        <end position="770"/>
    </location>
</feature>
<feature type="compositionally biased region" description="Basic and acidic residues" evidence="1">
    <location>
        <begin position="537"/>
        <end position="549"/>
    </location>
</feature>
<sequence length="1637" mass="175852">MASSLDDETQQHSINPHSSPQYSASSQLSPEQPSIARPYGNRRILPPSSPVGESSLAFVQEQLDQSRLAPAEEDESLRESLIDRGVQAVQTGNLLRVGAATSSTRPGWSALAPTSQFTDPGGDGLMQEIHELDPSSPVPPGSPRAPQPEEETANISTSGSSPPPAPPTRPPSTRKRKDIPTPAASTVTTPSKSTIPQKPISAHSPARLRMADTAKPPTRSSRASSSFLPAAPVAGPSRSRSAKKQKVVEEEPDSFAGPVPVRSVTPSRFFDKMFSPKGPGKGLQIPPEMRSSDGRSRLSEAEEDEDDEDEEGDQVAGKKVVSLDKGVARAGVGRIGTETRQSPRAKRSLSRTVSRLSSGSNGKARQNAKRPISPEAAAADTSTESRPLFSPRSPPLVPASSEPSGSMPNKPHSPKIPSPPAQNHEELSLISRPRRGFTNVGMSLSQNDSPNSASARPDRRELFSSQGDLSQLDASQSQSQGWANFPPTQVRAVLPSQDESLEGDQGRTNGEGEGEEQTQLVSDESHARAMEVVAARRQREEEARRHQEEEAAAALEMPAGQRVPEVETQRTSEGGTQKSSVGDGSQRGTQGDAMVLEQTQQVAPESLERAQAAWKARKDEERERQRENERLNRLAQRRSPAPPAEESAQSSHRGETQLMTFQTRRSDEEPTQIVSDASQQRAVELRRADGTGQRPTPEPVAEQQVNHRVPPSRQLRRRNVQETRSAPQPAPSPAIVPQIAVGVASGRSRTDPVASATPARLPTPPAPPAAPATVPAVAALRTPGRLPRRAQNSPLVEIQVETGSPNVQGPSSSMQEAEDLLQLGVITQASEPARSPSRSCSLSRPIQTPSRRAKRPRLVQTSSSSDSPPAPEHRGKRAKIAPALPPARSGMSVDENPPPAAEADESAATDEDAESVPSLPQPTKLPTPVKTYGTRRNGASVTPAKPPPKPVRPMVEIPTKEKRLSKPSRRATEAAEAETVRTPKPAKSGGKKRKAAADDEEGSPDPLGSVIDEDEGPARDDRMEVDEPPEPASQPTPQDTEDYSYRPVIKRVSGASVTSKPGKKSAPNSEASSKAKKAPAPAAAVEKPARKVFSAVNRFPSSNLSRNNSGTGGAVSDTDNSKVVKTVEKGAGKKAAAKKADEEMSELSEPESPPTPQDPDDETFKLSKKAAPAKPLISDKKRLSRQASVASTSMSTAPSKGKAPAKAKKRNSKLSVLADDPPLPTPTYTSQRSTTEQDEAEDNVTDRPTVFAYYGPNQSYYPAHVVARVGDIYRVRYLDGDSAHVALDEMRRCELRVGDRVKFDMPSMKKRIDLEIAADWAEGDGTVSVKGKKGDVGMYDVGEVRFARATVLKLFDDRLVSAETFSDLPEEEADESDVELAKRSSASVVFKTKTGTTTFSDKIFLITPTDETTAHLRNTITRNGGQLCDWSDLFEGTEFGHPLRADLGRVPFFISTGDVEGARTGMKVKSMAALCFGAPCLHPGYVEAALSDPNCDWVAHLVSPGTSAITQQAASQIVDLAWGTESWSIRNARHMRRPLANKRILFMNLNPKAVDLKKIVGTCAFGLGAISFDTISTLEGVKDDTYDILILNSAEKDRRKKDLPKGVSGNKKACDVLWLKQCMVSAACPPLKLSGYS</sequence>
<feature type="compositionally biased region" description="Polar residues" evidence="1">
    <location>
        <begin position="801"/>
        <end position="815"/>
    </location>
</feature>
<evidence type="ECO:0000256" key="1">
    <source>
        <dbReference type="SAM" id="MobiDB-lite"/>
    </source>
</evidence>
<feature type="compositionally biased region" description="Low complexity" evidence="1">
    <location>
        <begin position="464"/>
        <end position="481"/>
    </location>
</feature>
<feature type="compositionally biased region" description="Pro residues" evidence="1">
    <location>
        <begin position="136"/>
        <end position="146"/>
    </location>
</feature>
<dbReference type="Proteomes" id="UP001164286">
    <property type="component" value="Unassembled WGS sequence"/>
</dbReference>
<gene>
    <name evidence="2" type="ORF">MKK02DRAFT_44324</name>
</gene>
<dbReference type="RefSeq" id="XP_052945403.1">
    <property type="nucleotide sequence ID" value="XM_053092880.1"/>
</dbReference>
<dbReference type="InterPro" id="IPR036420">
    <property type="entry name" value="BRCT_dom_sf"/>
</dbReference>
<feature type="compositionally biased region" description="Polar residues" evidence="1">
    <location>
        <begin position="100"/>
        <end position="118"/>
    </location>
</feature>
<feature type="compositionally biased region" description="Low complexity" evidence="1">
    <location>
        <begin position="180"/>
        <end position="194"/>
    </location>
</feature>
<feature type="compositionally biased region" description="Basic and acidic residues" evidence="1">
    <location>
        <begin position="1119"/>
        <end position="1131"/>
    </location>
</feature>
<evidence type="ECO:0008006" key="4">
    <source>
        <dbReference type="Google" id="ProtNLM"/>
    </source>
</evidence>
<feature type="compositionally biased region" description="Low complexity" evidence="1">
    <location>
        <begin position="18"/>
        <end position="30"/>
    </location>
</feature>
<feature type="compositionally biased region" description="Polar residues" evidence="1">
    <location>
        <begin position="571"/>
        <end position="589"/>
    </location>
</feature>
<feature type="compositionally biased region" description="Polar residues" evidence="1">
    <location>
        <begin position="218"/>
        <end position="227"/>
    </location>
</feature>
<keyword evidence="3" id="KW-1185">Reference proteome</keyword>
<feature type="compositionally biased region" description="Basic and acidic residues" evidence="1">
    <location>
        <begin position="958"/>
        <end position="981"/>
    </location>
</feature>
<feature type="compositionally biased region" description="Basic and acidic residues" evidence="1">
    <location>
        <begin position="290"/>
        <end position="300"/>
    </location>
</feature>
<feature type="compositionally biased region" description="Polar residues" evidence="1">
    <location>
        <begin position="440"/>
        <end position="454"/>
    </location>
</feature>
<feature type="compositionally biased region" description="Low complexity" evidence="1">
    <location>
        <begin position="350"/>
        <end position="360"/>
    </location>
</feature>
<feature type="compositionally biased region" description="Low complexity" evidence="1">
    <location>
        <begin position="1064"/>
        <end position="1086"/>
    </location>
</feature>
<feature type="compositionally biased region" description="Pro residues" evidence="1">
    <location>
        <begin position="161"/>
        <end position="170"/>
    </location>
</feature>
<feature type="compositionally biased region" description="Low complexity" evidence="1">
    <location>
        <begin position="771"/>
        <end position="783"/>
    </location>
</feature>
<feature type="compositionally biased region" description="Polar residues" evidence="1">
    <location>
        <begin position="647"/>
        <end position="663"/>
    </location>
</feature>
<proteinExistence type="predicted"/>
<evidence type="ECO:0000313" key="2">
    <source>
        <dbReference type="EMBL" id="KAI9635626.1"/>
    </source>
</evidence>
<feature type="compositionally biased region" description="Acidic residues" evidence="1">
    <location>
        <begin position="902"/>
        <end position="914"/>
    </location>
</feature>
<feature type="compositionally biased region" description="Acidic residues" evidence="1">
    <location>
        <begin position="301"/>
        <end position="313"/>
    </location>
</feature>
<dbReference type="Gene3D" id="3.40.50.10190">
    <property type="entry name" value="BRCT domain"/>
    <property type="match status" value="1"/>
</dbReference>
<feature type="compositionally biased region" description="Low complexity" evidence="1">
    <location>
        <begin position="832"/>
        <end position="845"/>
    </location>
</feature>
<feature type="region of interest" description="Disordered" evidence="1">
    <location>
        <begin position="1"/>
        <end position="57"/>
    </location>
</feature>
<feature type="compositionally biased region" description="Polar residues" evidence="1">
    <location>
        <begin position="672"/>
        <end position="681"/>
    </location>
</feature>
<feature type="compositionally biased region" description="Polar residues" evidence="1">
    <location>
        <begin position="1185"/>
        <end position="1196"/>
    </location>
</feature>
<name>A0AA38LVQ5_9TREE</name>
<accession>A0AA38LVQ5</accession>
<organism evidence="2 3">
    <name type="scientific">Dioszegia hungarica</name>
    <dbReference type="NCBI Taxonomy" id="4972"/>
    <lineage>
        <taxon>Eukaryota</taxon>
        <taxon>Fungi</taxon>
        <taxon>Dikarya</taxon>
        <taxon>Basidiomycota</taxon>
        <taxon>Agaricomycotina</taxon>
        <taxon>Tremellomycetes</taxon>
        <taxon>Tremellales</taxon>
        <taxon>Bulleribasidiaceae</taxon>
        <taxon>Dioszegia</taxon>
    </lineage>
</organism>
<dbReference type="GeneID" id="77732085"/>
<feature type="compositionally biased region" description="Polar residues" evidence="1">
    <location>
        <begin position="1099"/>
        <end position="1109"/>
    </location>
</feature>
<evidence type="ECO:0000313" key="3">
    <source>
        <dbReference type="Proteomes" id="UP001164286"/>
    </source>
</evidence>
<comment type="caution">
    <text evidence="2">The sequence shown here is derived from an EMBL/GenBank/DDBJ whole genome shotgun (WGS) entry which is preliminary data.</text>
</comment>
<feature type="region of interest" description="Disordered" evidence="1">
    <location>
        <begin position="100"/>
        <end position="1243"/>
    </location>
</feature>
<reference evidence="2" key="1">
    <citation type="journal article" date="2022" name="G3 (Bethesda)">
        <title>High quality genome of the basidiomycete yeast Dioszegia hungarica PDD-24b-2 isolated from cloud water.</title>
        <authorList>
            <person name="Jarrige D."/>
            <person name="Haridas S."/>
            <person name="Bleykasten-Grosshans C."/>
            <person name="Joly M."/>
            <person name="Nadalig T."/>
            <person name="Sancelme M."/>
            <person name="Vuilleumier S."/>
            <person name="Grigoriev I.V."/>
            <person name="Amato P."/>
            <person name="Bringel F."/>
        </authorList>
    </citation>
    <scope>NUCLEOTIDE SEQUENCE</scope>
    <source>
        <strain evidence="2">PDD-24b-2</strain>
    </source>
</reference>
<feature type="compositionally biased region" description="Basic residues" evidence="1">
    <location>
        <begin position="1203"/>
        <end position="1212"/>
    </location>
</feature>